<gene>
    <name evidence="1" type="ORF">MEUPH1_LOCUS11772</name>
</gene>
<comment type="caution">
    <text evidence="1">The sequence shown here is derived from an EMBL/GenBank/DDBJ whole genome shotgun (WGS) entry which is preliminary data.</text>
</comment>
<dbReference type="EMBL" id="CARXXK010000002">
    <property type="protein sequence ID" value="CAI6355981.1"/>
    <property type="molecule type" value="Genomic_DNA"/>
</dbReference>
<organism evidence="1 2">
    <name type="scientific">Macrosiphum euphorbiae</name>
    <name type="common">potato aphid</name>
    <dbReference type="NCBI Taxonomy" id="13131"/>
    <lineage>
        <taxon>Eukaryota</taxon>
        <taxon>Metazoa</taxon>
        <taxon>Ecdysozoa</taxon>
        <taxon>Arthropoda</taxon>
        <taxon>Hexapoda</taxon>
        <taxon>Insecta</taxon>
        <taxon>Pterygota</taxon>
        <taxon>Neoptera</taxon>
        <taxon>Paraneoptera</taxon>
        <taxon>Hemiptera</taxon>
        <taxon>Sternorrhyncha</taxon>
        <taxon>Aphidomorpha</taxon>
        <taxon>Aphidoidea</taxon>
        <taxon>Aphididae</taxon>
        <taxon>Macrosiphini</taxon>
        <taxon>Macrosiphum</taxon>
    </lineage>
</organism>
<sequence>MTTETAKSVFAVEGHPCFKYKLNDPKAFWNGAGAGVGIAGNHQVLQATASTERFWEEEPEEEIKRKVQDAKIKFHKDRQLQVKHLPRNVSEEVSSVWNAE</sequence>
<evidence type="ECO:0000313" key="1">
    <source>
        <dbReference type="EMBL" id="CAI6355981.1"/>
    </source>
</evidence>
<accession>A0AAV0WJI5</accession>
<proteinExistence type="predicted"/>
<reference evidence="1 2" key="1">
    <citation type="submission" date="2023-01" db="EMBL/GenBank/DDBJ databases">
        <authorList>
            <person name="Whitehead M."/>
        </authorList>
    </citation>
    <scope>NUCLEOTIDE SEQUENCE [LARGE SCALE GENOMIC DNA]</scope>
</reference>
<keyword evidence="2" id="KW-1185">Reference proteome</keyword>
<name>A0AAV0WJI5_9HEMI</name>
<dbReference type="Proteomes" id="UP001160148">
    <property type="component" value="Unassembled WGS sequence"/>
</dbReference>
<dbReference type="AlphaFoldDB" id="A0AAV0WJI5"/>
<protein>
    <submittedName>
        <fullName evidence="1">Uncharacterized protein</fullName>
    </submittedName>
</protein>
<evidence type="ECO:0000313" key="2">
    <source>
        <dbReference type="Proteomes" id="UP001160148"/>
    </source>
</evidence>